<name>A0A1J1ITW8_9DIPT</name>
<feature type="signal peptide" evidence="1">
    <location>
        <begin position="1"/>
        <end position="17"/>
    </location>
</feature>
<dbReference type="EMBL" id="CVRI01000059">
    <property type="protein sequence ID" value="CRL03707.1"/>
    <property type="molecule type" value="Genomic_DNA"/>
</dbReference>
<evidence type="ECO:0000313" key="3">
    <source>
        <dbReference type="Proteomes" id="UP000183832"/>
    </source>
</evidence>
<keyword evidence="1" id="KW-0732">Signal</keyword>
<sequence>MKSIILTIAIFFTCGLADDLGKSPKLKLIFPDVLFNNAREYQGNLEELQKEINDFMVEVQTMISGVLEKSASKTLNQYENVTRTIESNFEPVMEAFQTLKHGPCKTIAETSLNSTTQLAGFQISNCASNYDSLVRCELDNASDALNEFNNSFNEVSLIVIRSFIGKNIFLSSEWIEETFTKTYNLVKEKWIKSKIDLDLVRKGLEGKIAEQNVCLEECHDTTVNSVIVLYTLFKQQVNTCMEFENTPDPFAKSMKISSFVETIRKQKEDFEVEFAKAKAKVYAWP</sequence>
<dbReference type="Proteomes" id="UP000183832">
    <property type="component" value="Unassembled WGS sequence"/>
</dbReference>
<evidence type="ECO:0000256" key="1">
    <source>
        <dbReference type="SAM" id="SignalP"/>
    </source>
</evidence>
<protein>
    <submittedName>
        <fullName evidence="2">CLUMA_CG016950, isoform A</fullName>
    </submittedName>
</protein>
<reference evidence="2 3" key="1">
    <citation type="submission" date="2015-04" db="EMBL/GenBank/DDBJ databases">
        <authorList>
            <person name="Syromyatnikov M.Y."/>
            <person name="Popov V.N."/>
        </authorList>
    </citation>
    <scope>NUCLEOTIDE SEQUENCE [LARGE SCALE GENOMIC DNA]</scope>
</reference>
<dbReference type="AlphaFoldDB" id="A0A1J1ITW8"/>
<gene>
    <name evidence="2" type="ORF">CLUMA_CG016950</name>
</gene>
<proteinExistence type="predicted"/>
<keyword evidence="3" id="KW-1185">Reference proteome</keyword>
<evidence type="ECO:0000313" key="2">
    <source>
        <dbReference type="EMBL" id="CRL03707.1"/>
    </source>
</evidence>
<organism evidence="2 3">
    <name type="scientific">Clunio marinus</name>
    <dbReference type="NCBI Taxonomy" id="568069"/>
    <lineage>
        <taxon>Eukaryota</taxon>
        <taxon>Metazoa</taxon>
        <taxon>Ecdysozoa</taxon>
        <taxon>Arthropoda</taxon>
        <taxon>Hexapoda</taxon>
        <taxon>Insecta</taxon>
        <taxon>Pterygota</taxon>
        <taxon>Neoptera</taxon>
        <taxon>Endopterygota</taxon>
        <taxon>Diptera</taxon>
        <taxon>Nematocera</taxon>
        <taxon>Chironomoidea</taxon>
        <taxon>Chironomidae</taxon>
        <taxon>Clunio</taxon>
    </lineage>
</organism>
<feature type="chain" id="PRO_5012249923" evidence="1">
    <location>
        <begin position="18"/>
        <end position="285"/>
    </location>
</feature>
<accession>A0A1J1ITW8</accession>